<keyword evidence="13" id="KW-0255">Endonuclease</keyword>
<dbReference type="InterPro" id="IPR056474">
    <property type="entry name" value="SEN1_barrel"/>
</dbReference>
<proteinExistence type="inferred from homology"/>
<dbReference type="PROSITE" id="PS51198">
    <property type="entry name" value="UVRD_HELICASE_ATP_BIND"/>
    <property type="match status" value="1"/>
</dbReference>
<feature type="compositionally biased region" description="Basic and acidic residues" evidence="11">
    <location>
        <begin position="1820"/>
        <end position="1831"/>
    </location>
</feature>
<feature type="region of interest" description="Disordered" evidence="11">
    <location>
        <begin position="967"/>
        <end position="988"/>
    </location>
</feature>
<name>A0A6A6T848_9PLEO</name>
<dbReference type="InterPro" id="IPR045055">
    <property type="entry name" value="DNA2/NAM7-like"/>
</dbReference>
<dbReference type="SUPFAM" id="SSF52540">
    <property type="entry name" value="P-loop containing nucleoside triphosphate hydrolases"/>
    <property type="match status" value="1"/>
</dbReference>
<evidence type="ECO:0000256" key="10">
    <source>
        <dbReference type="SAM" id="Coils"/>
    </source>
</evidence>
<dbReference type="CDD" id="cd18808">
    <property type="entry name" value="SF1_C_Upf1"/>
    <property type="match status" value="1"/>
</dbReference>
<dbReference type="InterPro" id="IPR014016">
    <property type="entry name" value="UvrD-like_ATP-bd"/>
</dbReference>
<dbReference type="InterPro" id="IPR014001">
    <property type="entry name" value="Helicase_ATP-bd"/>
</dbReference>
<evidence type="ECO:0000256" key="9">
    <source>
        <dbReference type="PROSITE-ProRule" id="PRU00560"/>
    </source>
</evidence>
<evidence type="ECO:0000259" key="12">
    <source>
        <dbReference type="PROSITE" id="PS51198"/>
    </source>
</evidence>
<comment type="catalytic activity">
    <reaction evidence="8">
        <text>ATP + H2O = ADP + phosphate + H(+)</text>
        <dbReference type="Rhea" id="RHEA:13065"/>
        <dbReference type="ChEBI" id="CHEBI:15377"/>
        <dbReference type="ChEBI" id="CHEBI:15378"/>
        <dbReference type="ChEBI" id="CHEBI:30616"/>
        <dbReference type="ChEBI" id="CHEBI:43474"/>
        <dbReference type="ChEBI" id="CHEBI:456216"/>
        <dbReference type="EC" id="3.6.4.12"/>
    </reaction>
    <physiologicalReaction direction="left-to-right" evidence="8">
        <dbReference type="Rhea" id="RHEA:13066"/>
    </physiologicalReaction>
</comment>
<dbReference type="GO" id="GO:0004519">
    <property type="term" value="F:endonuclease activity"/>
    <property type="evidence" value="ECO:0007669"/>
    <property type="project" value="UniProtKB-KW"/>
</dbReference>
<keyword evidence="5 9" id="KW-0347">Helicase</keyword>
<evidence type="ECO:0000256" key="11">
    <source>
        <dbReference type="SAM" id="MobiDB-lite"/>
    </source>
</evidence>
<feature type="domain" description="UvrD-like helicase ATP-binding" evidence="12">
    <location>
        <begin position="1279"/>
        <end position="1596"/>
    </location>
</feature>
<sequence length="1964" mass="221495">MAEILERINELRALPSDLHLFCPRSKSDRAEYYDEDRVGNGDDGIDDQERREKVKQAIDRKWTALDALQILAYDGEEAIPHRTWMTERWNAVMTSCDVCVRMFHQSKAEWKNRLVENYDEDNIHDFLQVVDQACIERITRGLDTAKTKLLAAEAKKRTIDTVGTEAIYAVFEALSCDAFIRNEELLQRHFDEPFQLIQTSKALKPQTFLPAMSRFVFSGNKFRRYWAIRRWSHAKRELLRTEFDWAVRDHLIDAIMRVQMTNLEEAFVTDFWTGVSLIVKRLNKETITHSVRGLEGDFYKLILDHLSLKSNEGFLDLVTTMKALLETSPVDFWDAMDNITPSTATVAEQVLNSPVLRQILLSATPEEEDTLLNLEESYTWIIPFLSSIKPANLTPACKAFANAFFERFQSGQYPHTSRDRCLKEGLQVLEHSFKRMNEGKTTLTFVGQPTVNGMLQILSTHIRLVVDSLTRLNKPETQEDLQLALNMIQEAFTLECQSLAVERQLITEEKPSPTESPPSSPIWKAILQAINMNSIELATRLLLAGRNLIGLEPHRMKPNVVKVPPTVRHFNDRFKLLSQAITDVVDRLADFEAKQLAGLLEQPASASAIVSLLFSSTEETRKSTVELLKVISAQDARRDALQYILGAYYTNVVQGISDSCRQVMKKKAFDPAPSLIKTCSDIIDVMCNEQDGILRARSLKSGEAGVTMTLWKSLWDVLTMIFRTTENWSILRPNEKEAMMDFCRDTMAFADQLFDQCSIFSTALDDIITDPNDTSSRSSLLRELLEMAAKTTEGLAKWLRLRDEFLSAKSVTLISKLLVRLQKNSIRVEDETTNYMERVLKHEIRAKLKPQQESELERALETYIGYSLTRMEESSKQPKQETLNKWAIPGMTSSDIKVKDNDARAKLLADATKTSTAFKAKREAQRALEAQISKKADEKKLAEQAEFKKKRAIELERREKEKAAAIARAKQSRGLSSHTAEAGSGLEGLGILGKEQAAKGEGIMHSDDESEDDVDDFDAELFGIKPGRKVKSGPKTNIVDEIKIQQPVKKRKVVRSIKDLRARLTPDLSPLHKVILSWNYFHQSEFPPNDRQDRYSAVPNTFRTPTDYQSIFEPLLTLEAWQGFVKAREENQSKPYEIRVVSRASVDAFQEVSSTMTHVENRDLSISEGDVVLLSQSKMPSAEDRTCLARVFRVQRKQAHIEVSYRVMPSNPLQSALVPNGSVFGTKIQSITPLEREYAALLGLQYYDLCDEIVRAKPSPLLQYKDNQLVPLIENYNLNKAQAKAIKSAVDNDAFTLIQGPPGSGKTKTIVAIVGALLTNSLQHRSSAIPHPATGSLSDTTAKKLLVCAPSNAAVDELVMRFKDGVKTLSGQQRPLNIVRLGRSDAINVNVQDVTLEEKVNRVLGLTSSHGQDSEATRKIFEEHKKVSEQIRQARDQLDSGLVKGPEASKLQDEFNSLRRQKALLGGKIDQAKDNEKTASRNAELNRRRAQERILREADVICATLSGSGHDMFQHLSVEFETVIVDEAAQCVEMSALIPLKYGCQKCILVGDPKQLPPTVFSKEAARFQYEQSLFVRMQANHPDDVHLLDTQYRMHPDISLFPSQTFYDGRLLDGPDMAALRKQPWHASSLLSPFKFFDVQGQHSAAPKGHSLINIAEINVALQLFTRLTSDFGEKIDFKRKIGIITPYKSQLRELKNRFSQQYGPSILEDVDFNTTDAFQGRESEIIIFSCVRASPAGGIGFLQDIRRMNVGLTRAKSSLWVLGNSASLVRGRYWKMLVDDAKRRKRYIDGDVLGMLNKHSRAFPAPVERTSYEVASRTMREPLRPHDMSRSSSNGSKGFDSKPKPELTKDTKLEVKPEPLATNLTISNGKRKHSDDSDEDVEMEDADSGPTSNSTTPSRQSTPAALPNEPTPAPEKRKATSDATAPRPNDVIGSMTKPKIRRRPREVDPFIKRQPPKKPKTG</sequence>
<dbReference type="FunFam" id="3.40.50.300:FF:001152">
    <property type="entry name" value="tRNA-splicing endonuclease, putative"/>
    <property type="match status" value="1"/>
</dbReference>
<evidence type="ECO:0000256" key="4">
    <source>
        <dbReference type="ARBA" id="ARBA00022801"/>
    </source>
</evidence>
<dbReference type="InterPro" id="IPR024481">
    <property type="entry name" value="Helicase_Sen1_N"/>
</dbReference>
<keyword evidence="4 9" id="KW-0378">Hydrolase</keyword>
<protein>
    <submittedName>
        <fullName evidence="13">tRNA-splicing endonuclease-like protein</fullName>
    </submittedName>
</protein>
<gene>
    <name evidence="13" type="ORF">K491DRAFT_716172</name>
</gene>
<dbReference type="OrthoDB" id="6513042at2759"/>
<keyword evidence="14" id="KW-1185">Reference proteome</keyword>
<dbReference type="InterPro" id="IPR041677">
    <property type="entry name" value="DNA2/NAM7_AAA_11"/>
</dbReference>
<feature type="coiled-coil region" evidence="10">
    <location>
        <begin position="925"/>
        <end position="958"/>
    </location>
</feature>
<reference evidence="13" key="1">
    <citation type="journal article" date="2020" name="Stud. Mycol.">
        <title>101 Dothideomycetes genomes: a test case for predicting lifestyles and emergence of pathogens.</title>
        <authorList>
            <person name="Haridas S."/>
            <person name="Albert R."/>
            <person name="Binder M."/>
            <person name="Bloem J."/>
            <person name="Labutti K."/>
            <person name="Salamov A."/>
            <person name="Andreopoulos B."/>
            <person name="Baker S."/>
            <person name="Barry K."/>
            <person name="Bills G."/>
            <person name="Bluhm B."/>
            <person name="Cannon C."/>
            <person name="Castanera R."/>
            <person name="Culley D."/>
            <person name="Daum C."/>
            <person name="Ezra D."/>
            <person name="Gonzalez J."/>
            <person name="Henrissat B."/>
            <person name="Kuo A."/>
            <person name="Liang C."/>
            <person name="Lipzen A."/>
            <person name="Lutzoni F."/>
            <person name="Magnuson J."/>
            <person name="Mondo S."/>
            <person name="Nolan M."/>
            <person name="Ohm R."/>
            <person name="Pangilinan J."/>
            <person name="Park H.-J."/>
            <person name="Ramirez L."/>
            <person name="Alfaro M."/>
            <person name="Sun H."/>
            <person name="Tritt A."/>
            <person name="Yoshinaga Y."/>
            <person name="Zwiers L.-H."/>
            <person name="Turgeon B."/>
            <person name="Goodwin S."/>
            <person name="Spatafora J."/>
            <person name="Crous P."/>
            <person name="Grigoriev I."/>
        </authorList>
    </citation>
    <scope>NUCLEOTIDE SEQUENCE</scope>
    <source>
        <strain evidence="13">CBS 122681</strain>
    </source>
</reference>
<evidence type="ECO:0000256" key="7">
    <source>
        <dbReference type="ARBA" id="ARBA00023242"/>
    </source>
</evidence>
<dbReference type="Pfam" id="PF13087">
    <property type="entry name" value="AAA_12"/>
    <property type="match status" value="1"/>
</dbReference>
<evidence type="ECO:0000256" key="6">
    <source>
        <dbReference type="ARBA" id="ARBA00022840"/>
    </source>
</evidence>
<dbReference type="GO" id="GO:0005694">
    <property type="term" value="C:chromosome"/>
    <property type="evidence" value="ECO:0007669"/>
    <property type="project" value="UniProtKB-ARBA"/>
</dbReference>
<dbReference type="GO" id="GO:0016604">
    <property type="term" value="C:nuclear body"/>
    <property type="evidence" value="ECO:0007669"/>
    <property type="project" value="TreeGrafter"/>
</dbReference>
<dbReference type="Proteomes" id="UP000799324">
    <property type="component" value="Unassembled WGS sequence"/>
</dbReference>
<keyword evidence="7" id="KW-0539">Nucleus</keyword>
<accession>A0A6A6T848</accession>
<feature type="compositionally biased region" description="Basic and acidic residues" evidence="11">
    <location>
        <begin position="1841"/>
        <end position="1859"/>
    </location>
</feature>
<dbReference type="PANTHER" id="PTHR10887">
    <property type="entry name" value="DNA2/NAM7 HELICASE FAMILY"/>
    <property type="match status" value="1"/>
</dbReference>
<organism evidence="13 14">
    <name type="scientific">Lophiostoma macrostomum CBS 122681</name>
    <dbReference type="NCBI Taxonomy" id="1314788"/>
    <lineage>
        <taxon>Eukaryota</taxon>
        <taxon>Fungi</taxon>
        <taxon>Dikarya</taxon>
        <taxon>Ascomycota</taxon>
        <taxon>Pezizomycotina</taxon>
        <taxon>Dothideomycetes</taxon>
        <taxon>Pleosporomycetidae</taxon>
        <taxon>Pleosporales</taxon>
        <taxon>Lophiostomataceae</taxon>
        <taxon>Lophiostoma</taxon>
    </lineage>
</organism>
<dbReference type="GO" id="GO:0003678">
    <property type="term" value="F:DNA helicase activity"/>
    <property type="evidence" value="ECO:0007669"/>
    <property type="project" value="UniProtKB-EC"/>
</dbReference>
<dbReference type="SMART" id="SM00487">
    <property type="entry name" value="DEXDc"/>
    <property type="match status" value="1"/>
</dbReference>
<dbReference type="GO" id="GO:0001147">
    <property type="term" value="F:transcription termination site sequence-specific DNA binding"/>
    <property type="evidence" value="ECO:0007669"/>
    <property type="project" value="TreeGrafter"/>
</dbReference>
<dbReference type="InterPro" id="IPR027417">
    <property type="entry name" value="P-loop_NTPase"/>
</dbReference>
<dbReference type="FunFam" id="3.40.50.300:FF:000326">
    <property type="entry name" value="P-loop containing nucleoside triphosphate hydrolase"/>
    <property type="match status" value="1"/>
</dbReference>
<evidence type="ECO:0000256" key="2">
    <source>
        <dbReference type="ARBA" id="ARBA00007913"/>
    </source>
</evidence>
<feature type="compositionally biased region" description="Polar residues" evidence="11">
    <location>
        <begin position="1891"/>
        <end position="1905"/>
    </location>
</feature>
<dbReference type="GO" id="GO:0016787">
    <property type="term" value="F:hydrolase activity"/>
    <property type="evidence" value="ECO:0007669"/>
    <property type="project" value="UniProtKB-UniRule"/>
</dbReference>
<keyword evidence="3 9" id="KW-0547">Nucleotide-binding</keyword>
<dbReference type="InterPro" id="IPR041679">
    <property type="entry name" value="DNA2/NAM7-like_C"/>
</dbReference>
<dbReference type="CDD" id="cd18042">
    <property type="entry name" value="DEXXQc_SETX"/>
    <property type="match status" value="1"/>
</dbReference>
<feature type="compositionally biased region" description="Acidic residues" evidence="11">
    <location>
        <begin position="1878"/>
        <end position="1889"/>
    </location>
</feature>
<dbReference type="Pfam" id="PF13086">
    <property type="entry name" value="AAA_11"/>
    <property type="match status" value="1"/>
</dbReference>
<feature type="binding site" evidence="9">
    <location>
        <begin position="1300"/>
        <end position="1307"/>
    </location>
    <ligand>
        <name>ATP</name>
        <dbReference type="ChEBI" id="CHEBI:30616"/>
    </ligand>
</feature>
<comment type="similarity">
    <text evidence="2">Belongs to the DNA2/NAM7 helicase family.</text>
</comment>
<dbReference type="PANTHER" id="PTHR10887:SF495">
    <property type="entry name" value="HELICASE SENATAXIN ISOFORM X1-RELATED"/>
    <property type="match status" value="1"/>
</dbReference>
<dbReference type="EMBL" id="MU004348">
    <property type="protein sequence ID" value="KAF2655477.1"/>
    <property type="molecule type" value="Genomic_DNA"/>
</dbReference>
<dbReference type="InterPro" id="IPR047187">
    <property type="entry name" value="SF1_C_Upf1"/>
</dbReference>
<evidence type="ECO:0000313" key="13">
    <source>
        <dbReference type="EMBL" id="KAF2655477.1"/>
    </source>
</evidence>
<dbReference type="Gene3D" id="3.40.50.300">
    <property type="entry name" value="P-loop containing nucleotide triphosphate hydrolases"/>
    <property type="match status" value="2"/>
</dbReference>
<dbReference type="Pfam" id="PF23576">
    <property type="entry name" value="SEN1_barrel"/>
    <property type="match status" value="1"/>
</dbReference>
<evidence type="ECO:0000313" key="14">
    <source>
        <dbReference type="Proteomes" id="UP000799324"/>
    </source>
</evidence>
<evidence type="ECO:0000256" key="3">
    <source>
        <dbReference type="ARBA" id="ARBA00022741"/>
    </source>
</evidence>
<dbReference type="Pfam" id="PF12726">
    <property type="entry name" value="SEN1_N"/>
    <property type="match status" value="1"/>
</dbReference>
<evidence type="ECO:0000256" key="5">
    <source>
        <dbReference type="ARBA" id="ARBA00022806"/>
    </source>
</evidence>
<evidence type="ECO:0000256" key="1">
    <source>
        <dbReference type="ARBA" id="ARBA00004123"/>
    </source>
</evidence>
<evidence type="ECO:0000256" key="8">
    <source>
        <dbReference type="ARBA" id="ARBA00048432"/>
    </source>
</evidence>
<feature type="region of interest" description="Disordered" evidence="11">
    <location>
        <begin position="1812"/>
        <end position="1964"/>
    </location>
</feature>
<dbReference type="GO" id="GO:0006369">
    <property type="term" value="P:termination of RNA polymerase II transcription"/>
    <property type="evidence" value="ECO:0007669"/>
    <property type="project" value="TreeGrafter"/>
</dbReference>
<keyword evidence="13" id="KW-0540">Nuclease</keyword>
<comment type="subcellular location">
    <subcellularLocation>
        <location evidence="1">Nucleus</location>
    </subcellularLocation>
</comment>
<keyword evidence="10" id="KW-0175">Coiled coil</keyword>
<dbReference type="GO" id="GO:0005524">
    <property type="term" value="F:ATP binding"/>
    <property type="evidence" value="ECO:0007669"/>
    <property type="project" value="UniProtKB-UniRule"/>
</dbReference>
<keyword evidence="6 9" id="KW-0067">ATP-binding</keyword>